<feature type="chain" id="PRO_5042864719" evidence="3">
    <location>
        <begin position="25"/>
        <end position="369"/>
    </location>
</feature>
<dbReference type="PANTHER" id="PTHR45966:SF12">
    <property type="entry name" value="GDSL ESTERASE_LIPASE 1-LIKE ISOFORM X2"/>
    <property type="match status" value="1"/>
</dbReference>
<keyword evidence="5" id="KW-1185">Reference proteome</keyword>
<dbReference type="AlphaFoldDB" id="A0AAN7M4N9"/>
<dbReference type="Pfam" id="PF00657">
    <property type="entry name" value="Lipase_GDSL"/>
    <property type="match status" value="1"/>
</dbReference>
<dbReference type="CDD" id="cd01837">
    <property type="entry name" value="SGNH_plant_lipase_like"/>
    <property type="match status" value="1"/>
</dbReference>
<dbReference type="SUPFAM" id="SSF52266">
    <property type="entry name" value="SGNH hydrolase"/>
    <property type="match status" value="1"/>
</dbReference>
<accession>A0AAN7M4N9</accession>
<dbReference type="Gene3D" id="3.40.50.1110">
    <property type="entry name" value="SGNH hydrolase"/>
    <property type="match status" value="1"/>
</dbReference>
<keyword evidence="2 3" id="KW-0732">Signal</keyword>
<dbReference type="GO" id="GO:0016298">
    <property type="term" value="F:lipase activity"/>
    <property type="evidence" value="ECO:0007669"/>
    <property type="project" value="InterPro"/>
</dbReference>
<reference evidence="4 5" key="1">
    <citation type="journal article" date="2023" name="Hortic Res">
        <title>Pangenome of water caltrop reveals structural variations and asymmetric subgenome divergence after allopolyploidization.</title>
        <authorList>
            <person name="Zhang X."/>
            <person name="Chen Y."/>
            <person name="Wang L."/>
            <person name="Yuan Y."/>
            <person name="Fang M."/>
            <person name="Shi L."/>
            <person name="Lu R."/>
            <person name="Comes H.P."/>
            <person name="Ma Y."/>
            <person name="Chen Y."/>
            <person name="Huang G."/>
            <person name="Zhou Y."/>
            <person name="Zheng Z."/>
            <person name="Qiu Y."/>
        </authorList>
    </citation>
    <scope>NUCLEOTIDE SEQUENCE [LARGE SCALE GENOMIC DNA]</scope>
    <source>
        <strain evidence="4">F231</strain>
    </source>
</reference>
<comment type="caution">
    <text evidence="4">The sequence shown here is derived from an EMBL/GenBank/DDBJ whole genome shotgun (WGS) entry which is preliminary data.</text>
</comment>
<dbReference type="Proteomes" id="UP001346149">
    <property type="component" value="Unassembled WGS sequence"/>
</dbReference>
<dbReference type="InterPro" id="IPR001087">
    <property type="entry name" value="GDSL"/>
</dbReference>
<name>A0AAN7M4N9_TRANT</name>
<dbReference type="EMBL" id="JAXQNO010000009">
    <property type="protein sequence ID" value="KAK4791603.1"/>
    <property type="molecule type" value="Genomic_DNA"/>
</dbReference>
<proteinExistence type="inferred from homology"/>
<sequence>MIGKQVPGICAVLVWTILVIPAKCHTPFFIFGDSLLDAGNNLYLNGTAKITASLPYGETFFKENPTGRVCDGRIIPDFIAEYANLPLIKPYLEPGFSNYTDGVNFASAGAGILPETSPGTIYLKLQLSYFEKVTEKLKQQEGESKAAELLTNAVYLFSMGGNDYMHVAMKSTMPSLGNTNTTSQPLTSTFKKQYAITVLSNLTSVIKQVYATGGRKFLFQTVGPLGCMPSNRIGSGSKGCAHDVSVLAKMHNTALSKVLLRLQKTLPGFKHGLFDYYSALSERTNYASRFGFEEGQTACCGSGNYNGQFTCGKNGTNAYNLCSDPTKYVWFDAAHPTESANKQLSDLLWAGPLRVVGPYNAKALFDTAS</sequence>
<comment type="similarity">
    <text evidence="1">Belongs to the 'GDSL' lipolytic enzyme family.</text>
</comment>
<dbReference type="PROSITE" id="PS01098">
    <property type="entry name" value="LIPASE_GDSL_SER"/>
    <property type="match status" value="1"/>
</dbReference>
<evidence type="ECO:0000256" key="3">
    <source>
        <dbReference type="SAM" id="SignalP"/>
    </source>
</evidence>
<feature type="signal peptide" evidence="3">
    <location>
        <begin position="1"/>
        <end position="24"/>
    </location>
</feature>
<dbReference type="InterPro" id="IPR008265">
    <property type="entry name" value="Lipase_GDSL_AS"/>
</dbReference>
<evidence type="ECO:0000256" key="1">
    <source>
        <dbReference type="ARBA" id="ARBA00008668"/>
    </source>
</evidence>
<gene>
    <name evidence="4" type="ORF">SAY86_032016</name>
</gene>
<evidence type="ECO:0000313" key="4">
    <source>
        <dbReference type="EMBL" id="KAK4791603.1"/>
    </source>
</evidence>
<dbReference type="InterPro" id="IPR044552">
    <property type="entry name" value="GLIP1-5/GLL25"/>
</dbReference>
<organism evidence="4 5">
    <name type="scientific">Trapa natans</name>
    <name type="common">Water chestnut</name>
    <dbReference type="NCBI Taxonomy" id="22666"/>
    <lineage>
        <taxon>Eukaryota</taxon>
        <taxon>Viridiplantae</taxon>
        <taxon>Streptophyta</taxon>
        <taxon>Embryophyta</taxon>
        <taxon>Tracheophyta</taxon>
        <taxon>Spermatophyta</taxon>
        <taxon>Magnoliopsida</taxon>
        <taxon>eudicotyledons</taxon>
        <taxon>Gunneridae</taxon>
        <taxon>Pentapetalae</taxon>
        <taxon>rosids</taxon>
        <taxon>malvids</taxon>
        <taxon>Myrtales</taxon>
        <taxon>Lythraceae</taxon>
        <taxon>Trapa</taxon>
    </lineage>
</organism>
<evidence type="ECO:0000256" key="2">
    <source>
        <dbReference type="ARBA" id="ARBA00022729"/>
    </source>
</evidence>
<dbReference type="GO" id="GO:0006629">
    <property type="term" value="P:lipid metabolic process"/>
    <property type="evidence" value="ECO:0007669"/>
    <property type="project" value="InterPro"/>
</dbReference>
<dbReference type="PANTHER" id="PTHR45966">
    <property type="entry name" value="GDSL-LIKE LIPASE/ACYLHYDROLASE"/>
    <property type="match status" value="1"/>
</dbReference>
<evidence type="ECO:0000313" key="5">
    <source>
        <dbReference type="Proteomes" id="UP001346149"/>
    </source>
</evidence>
<protein>
    <submittedName>
        <fullName evidence="4">Uncharacterized protein</fullName>
    </submittedName>
</protein>
<dbReference type="InterPro" id="IPR036514">
    <property type="entry name" value="SGNH_hydro_sf"/>
</dbReference>
<dbReference type="InterPro" id="IPR035669">
    <property type="entry name" value="SGNH_plant_lipase-like"/>
</dbReference>